<dbReference type="SUPFAM" id="SSF51391">
    <property type="entry name" value="Thiamin phosphate synthase"/>
    <property type="match status" value="1"/>
</dbReference>
<dbReference type="RefSeq" id="WP_013777201.1">
    <property type="nucleotide sequence ID" value="NC_015519.1"/>
</dbReference>
<dbReference type="PATRIC" id="fig|1209989.3.peg.80"/>
<protein>
    <submittedName>
        <fullName evidence="1">Uncharacterized protein</fullName>
    </submittedName>
</protein>
<evidence type="ECO:0000313" key="1">
    <source>
        <dbReference type="EMBL" id="CCP24752.1"/>
    </source>
</evidence>
<dbReference type="KEGG" id="tep:TepRe1_0065"/>
<keyword evidence="2" id="KW-1185">Reference proteome</keyword>
<proteinExistence type="predicted"/>
<gene>
    <name evidence="1" type="ordered locus">TEPIRE1_0068</name>
</gene>
<name>F4LRL4_TEPAE</name>
<dbReference type="OrthoDB" id="369749at2"/>
<dbReference type="InterPro" id="IPR036206">
    <property type="entry name" value="ThiamineP_synth_sf"/>
</dbReference>
<dbReference type="EMBL" id="HF563609">
    <property type="protein sequence ID" value="CCP24752.1"/>
    <property type="molecule type" value="Genomic_DNA"/>
</dbReference>
<accession>F4LRL4</accession>
<dbReference type="Gene3D" id="3.20.20.70">
    <property type="entry name" value="Aldolase class I"/>
    <property type="match status" value="1"/>
</dbReference>
<sequence length="228" mass="24969">MNNRFVKLLQDPKMTLIMSLPSNDPVLARAAWQNGADVLKVHINVEHRASKTTFYNFEREKDQLNIILAEAKGPCGIVLGGDVQSARNDFKHVVQAGFEFVSLYAHHTPIIVLQSESLSKMIAIDYSYTLDDIKAFNSIGIDVLEASIVEPQAYGQPLTAKDLLRYHNICCGTDIPVVVPTQKAILPEEVSALCQCGVAGIMLGAVVTGKTADSIARSVAEFRNQIDK</sequence>
<evidence type="ECO:0000313" key="2">
    <source>
        <dbReference type="Proteomes" id="UP000010802"/>
    </source>
</evidence>
<dbReference type="eggNOG" id="COG3010">
    <property type="taxonomic scope" value="Bacteria"/>
</dbReference>
<dbReference type="Proteomes" id="UP000010802">
    <property type="component" value="Chromosome"/>
</dbReference>
<accession>L0RYY2</accession>
<dbReference type="STRING" id="1209989.TepRe1_0065"/>
<dbReference type="KEGG" id="tae:TepiRe1_0068"/>
<dbReference type="InterPro" id="IPR013785">
    <property type="entry name" value="Aldolase_TIM"/>
</dbReference>
<dbReference type="HOGENOM" id="CLU_1198123_0_0_9"/>
<organism evidence="1 2">
    <name type="scientific">Tepidanaerobacter acetatoxydans (strain DSM 21804 / JCM 16047 / Re1)</name>
    <dbReference type="NCBI Taxonomy" id="1209989"/>
    <lineage>
        <taxon>Bacteria</taxon>
        <taxon>Bacillati</taxon>
        <taxon>Bacillota</taxon>
        <taxon>Clostridia</taxon>
        <taxon>Thermosediminibacterales</taxon>
        <taxon>Tepidanaerobacteraceae</taxon>
        <taxon>Tepidanaerobacter</taxon>
    </lineage>
</organism>
<dbReference type="AlphaFoldDB" id="F4LRL4"/>
<reference evidence="2" key="1">
    <citation type="journal article" date="2013" name="Genome Announc.">
        <title>First genome sequence of a syntrophic acetate-oxidizing bacterium, Tepidanaerobacter acetatoxydans strain Re1.</title>
        <authorList>
            <person name="Manzoor S."/>
            <person name="Bongcam-Rudloff E."/>
            <person name="Schnurer A."/>
            <person name="Muller B."/>
        </authorList>
    </citation>
    <scope>NUCLEOTIDE SEQUENCE [LARGE SCALE GENOMIC DNA]</scope>
    <source>
        <strain evidence="2">Re1</strain>
    </source>
</reference>